<organism evidence="2 3">
    <name type="scientific">Cladobotryum mycophilum</name>
    <dbReference type="NCBI Taxonomy" id="491253"/>
    <lineage>
        <taxon>Eukaryota</taxon>
        <taxon>Fungi</taxon>
        <taxon>Dikarya</taxon>
        <taxon>Ascomycota</taxon>
        <taxon>Pezizomycotina</taxon>
        <taxon>Sordariomycetes</taxon>
        <taxon>Hypocreomycetidae</taxon>
        <taxon>Hypocreales</taxon>
        <taxon>Hypocreaceae</taxon>
        <taxon>Cladobotryum</taxon>
    </lineage>
</organism>
<feature type="region of interest" description="Disordered" evidence="1">
    <location>
        <begin position="1"/>
        <end position="21"/>
    </location>
</feature>
<dbReference type="EMBL" id="JAVFKD010000015">
    <property type="protein sequence ID" value="KAK5988483.1"/>
    <property type="molecule type" value="Genomic_DNA"/>
</dbReference>
<reference evidence="2 3" key="1">
    <citation type="submission" date="2024-01" db="EMBL/GenBank/DDBJ databases">
        <title>Complete genome of Cladobotryum mycophilum ATHUM6906.</title>
        <authorList>
            <person name="Christinaki A.C."/>
            <person name="Myridakis A.I."/>
            <person name="Kouvelis V.N."/>
        </authorList>
    </citation>
    <scope>NUCLEOTIDE SEQUENCE [LARGE SCALE GENOMIC DNA]</scope>
    <source>
        <strain evidence="2 3">ATHUM6906</strain>
    </source>
</reference>
<accession>A0ABR0S8Q3</accession>
<dbReference type="Proteomes" id="UP001338125">
    <property type="component" value="Unassembled WGS sequence"/>
</dbReference>
<sequence>MSQSNDIFATPTPPTVVASPPALADTPIPGFSHRLWTANCALLLQANQALGGKNLGASTDINVRLLAIRASVEIPSICFDLEFPVDATKDEEEGRGVHDRHARAVAVAPNFRLRVKLPIGQFVHFAEHANRSLIDRFPGAKRLTHLTICLKGKVNIFNWGMPYSNPGHECDAWLNDSAPVIGEKTLLDILQQETLCFAVEERDQVLVKQLDAAGLPAPWSYPYGASKGALFPAAWGFEDDKAHLTVLTQSVAQDIIWVSEAAKAIREQQFPVYFVDASQDGSRYYVVMPLPKEFRDRFESPWRRLAKGNPLRLELWEQEGDEETAVPWEAKIMDHPEGIDAFKVDHPLEKETDLVLYVRRPDRTKPGSNFDVLTFANRSDANQALEENSGR</sequence>
<protein>
    <submittedName>
        <fullName evidence="2">Uncharacterized protein</fullName>
    </submittedName>
</protein>
<evidence type="ECO:0000256" key="1">
    <source>
        <dbReference type="SAM" id="MobiDB-lite"/>
    </source>
</evidence>
<comment type="caution">
    <text evidence="2">The sequence shown here is derived from an EMBL/GenBank/DDBJ whole genome shotgun (WGS) entry which is preliminary data.</text>
</comment>
<keyword evidence="3" id="KW-1185">Reference proteome</keyword>
<gene>
    <name evidence="2" type="ORF">PT974_09966</name>
</gene>
<proteinExistence type="predicted"/>
<evidence type="ECO:0000313" key="2">
    <source>
        <dbReference type="EMBL" id="KAK5988483.1"/>
    </source>
</evidence>
<name>A0ABR0S8Q3_9HYPO</name>
<evidence type="ECO:0000313" key="3">
    <source>
        <dbReference type="Proteomes" id="UP001338125"/>
    </source>
</evidence>